<name>A0A9P5MXN9_9AGAM</name>
<dbReference type="OrthoDB" id="10259843at2759"/>
<evidence type="ECO:0000259" key="6">
    <source>
        <dbReference type="Pfam" id="PF12894"/>
    </source>
</evidence>
<evidence type="ECO:0000313" key="9">
    <source>
        <dbReference type="Proteomes" id="UP000759537"/>
    </source>
</evidence>
<evidence type="ECO:0000256" key="4">
    <source>
        <dbReference type="ARBA" id="ARBA00022786"/>
    </source>
</evidence>
<evidence type="ECO:0000256" key="3">
    <source>
        <dbReference type="ARBA" id="ARBA00022776"/>
    </source>
</evidence>
<organism evidence="8 9">
    <name type="scientific">Russula ochroleuca</name>
    <dbReference type="NCBI Taxonomy" id="152965"/>
    <lineage>
        <taxon>Eukaryota</taxon>
        <taxon>Fungi</taxon>
        <taxon>Dikarya</taxon>
        <taxon>Basidiomycota</taxon>
        <taxon>Agaricomycotina</taxon>
        <taxon>Agaricomycetes</taxon>
        <taxon>Russulales</taxon>
        <taxon>Russulaceae</taxon>
        <taxon>Russula</taxon>
    </lineage>
</organism>
<evidence type="ECO:0000256" key="2">
    <source>
        <dbReference type="ARBA" id="ARBA00022618"/>
    </source>
</evidence>
<dbReference type="Pfam" id="PF12894">
    <property type="entry name" value="ANAPC4_WD40"/>
    <property type="match status" value="1"/>
</dbReference>
<feature type="non-terminal residue" evidence="8">
    <location>
        <position position="1"/>
    </location>
</feature>
<feature type="domain" description="Anaphase-promoting complex subunit 4-like WD40" evidence="6">
    <location>
        <begin position="21"/>
        <end position="96"/>
    </location>
</feature>
<keyword evidence="2" id="KW-0132">Cell division</keyword>
<keyword evidence="3" id="KW-0498">Mitosis</keyword>
<proteinExistence type="predicted"/>
<evidence type="ECO:0000259" key="7">
    <source>
        <dbReference type="Pfam" id="PF12896"/>
    </source>
</evidence>
<protein>
    <recommendedName>
        <fullName evidence="1">Anaphase-promoting complex subunit 4</fullName>
    </recommendedName>
</protein>
<dbReference type="GO" id="GO:0031145">
    <property type="term" value="P:anaphase-promoting complex-dependent catabolic process"/>
    <property type="evidence" value="ECO:0007669"/>
    <property type="project" value="InterPro"/>
</dbReference>
<dbReference type="Proteomes" id="UP000759537">
    <property type="component" value="Unassembled WGS sequence"/>
</dbReference>
<reference evidence="8" key="1">
    <citation type="submission" date="2019-10" db="EMBL/GenBank/DDBJ databases">
        <authorList>
            <consortium name="DOE Joint Genome Institute"/>
            <person name="Kuo A."/>
            <person name="Miyauchi S."/>
            <person name="Kiss E."/>
            <person name="Drula E."/>
            <person name="Kohler A."/>
            <person name="Sanchez-Garcia M."/>
            <person name="Andreopoulos B."/>
            <person name="Barry K.W."/>
            <person name="Bonito G."/>
            <person name="Buee M."/>
            <person name="Carver A."/>
            <person name="Chen C."/>
            <person name="Cichocki N."/>
            <person name="Clum A."/>
            <person name="Culley D."/>
            <person name="Crous P.W."/>
            <person name="Fauchery L."/>
            <person name="Girlanda M."/>
            <person name="Hayes R."/>
            <person name="Keri Z."/>
            <person name="LaButti K."/>
            <person name="Lipzen A."/>
            <person name="Lombard V."/>
            <person name="Magnuson J."/>
            <person name="Maillard F."/>
            <person name="Morin E."/>
            <person name="Murat C."/>
            <person name="Nolan M."/>
            <person name="Ohm R."/>
            <person name="Pangilinan J."/>
            <person name="Pereira M."/>
            <person name="Perotto S."/>
            <person name="Peter M."/>
            <person name="Riley R."/>
            <person name="Sitrit Y."/>
            <person name="Stielow B."/>
            <person name="Szollosi G."/>
            <person name="Zifcakova L."/>
            <person name="Stursova M."/>
            <person name="Spatafora J.W."/>
            <person name="Tedersoo L."/>
            <person name="Vaario L.-M."/>
            <person name="Yamada A."/>
            <person name="Yan M."/>
            <person name="Wang P."/>
            <person name="Xu J."/>
            <person name="Bruns T."/>
            <person name="Baldrian P."/>
            <person name="Vilgalys R."/>
            <person name="Henrissat B."/>
            <person name="Grigoriev I.V."/>
            <person name="Hibbett D."/>
            <person name="Nagy L.G."/>
            <person name="Martin F.M."/>
        </authorList>
    </citation>
    <scope>NUCLEOTIDE SEQUENCE</scope>
    <source>
        <strain evidence="8">Prilba</strain>
    </source>
</reference>
<dbReference type="GO" id="GO:0051301">
    <property type="term" value="P:cell division"/>
    <property type="evidence" value="ECO:0007669"/>
    <property type="project" value="UniProtKB-KW"/>
</dbReference>
<comment type="caution">
    <text evidence="8">The sequence shown here is derived from an EMBL/GenBank/DDBJ whole genome shotgun (WGS) entry which is preliminary data.</text>
</comment>
<dbReference type="PANTHER" id="PTHR13260:SF0">
    <property type="entry name" value="ANAPHASE-PROMOTING COMPLEX SUBUNIT 4"/>
    <property type="match status" value="1"/>
</dbReference>
<keyword evidence="9" id="KW-1185">Reference proteome</keyword>
<dbReference type="EMBL" id="WHVB01000007">
    <property type="protein sequence ID" value="KAF8481112.1"/>
    <property type="molecule type" value="Genomic_DNA"/>
</dbReference>
<dbReference type="InterPro" id="IPR024977">
    <property type="entry name" value="Apc4-like_WD40_dom"/>
</dbReference>
<dbReference type="GO" id="GO:0070979">
    <property type="term" value="P:protein K11-linked ubiquitination"/>
    <property type="evidence" value="ECO:0007669"/>
    <property type="project" value="TreeGrafter"/>
</dbReference>
<accession>A0A9P5MXN9</accession>
<dbReference type="InterPro" id="IPR024789">
    <property type="entry name" value="APC4"/>
</dbReference>
<dbReference type="PANTHER" id="PTHR13260">
    <property type="entry name" value="ANAPHASE PROMOTING COMPLEX SUBUNIT 4 APC4"/>
    <property type="match status" value="1"/>
</dbReference>
<dbReference type="InterPro" id="IPR024790">
    <property type="entry name" value="APC4_long_dom"/>
</dbReference>
<dbReference type="SUPFAM" id="SSF82171">
    <property type="entry name" value="DPP6 N-terminal domain-like"/>
    <property type="match status" value="1"/>
</dbReference>
<dbReference type="Pfam" id="PF12896">
    <property type="entry name" value="ANAPC4"/>
    <property type="match status" value="1"/>
</dbReference>
<reference evidence="8" key="2">
    <citation type="journal article" date="2020" name="Nat. Commun.">
        <title>Large-scale genome sequencing of mycorrhizal fungi provides insights into the early evolution of symbiotic traits.</title>
        <authorList>
            <person name="Miyauchi S."/>
            <person name="Kiss E."/>
            <person name="Kuo A."/>
            <person name="Drula E."/>
            <person name="Kohler A."/>
            <person name="Sanchez-Garcia M."/>
            <person name="Morin E."/>
            <person name="Andreopoulos B."/>
            <person name="Barry K.W."/>
            <person name="Bonito G."/>
            <person name="Buee M."/>
            <person name="Carver A."/>
            <person name="Chen C."/>
            <person name="Cichocki N."/>
            <person name="Clum A."/>
            <person name="Culley D."/>
            <person name="Crous P.W."/>
            <person name="Fauchery L."/>
            <person name="Girlanda M."/>
            <person name="Hayes R.D."/>
            <person name="Keri Z."/>
            <person name="LaButti K."/>
            <person name="Lipzen A."/>
            <person name="Lombard V."/>
            <person name="Magnuson J."/>
            <person name="Maillard F."/>
            <person name="Murat C."/>
            <person name="Nolan M."/>
            <person name="Ohm R.A."/>
            <person name="Pangilinan J."/>
            <person name="Pereira M.F."/>
            <person name="Perotto S."/>
            <person name="Peter M."/>
            <person name="Pfister S."/>
            <person name="Riley R."/>
            <person name="Sitrit Y."/>
            <person name="Stielow J.B."/>
            <person name="Szollosi G."/>
            <person name="Zifcakova L."/>
            <person name="Stursova M."/>
            <person name="Spatafora J.W."/>
            <person name="Tedersoo L."/>
            <person name="Vaario L.M."/>
            <person name="Yamada A."/>
            <person name="Yan M."/>
            <person name="Wang P."/>
            <person name="Xu J."/>
            <person name="Bruns T."/>
            <person name="Baldrian P."/>
            <person name="Vilgalys R."/>
            <person name="Dunand C."/>
            <person name="Henrissat B."/>
            <person name="Grigoriev I.V."/>
            <person name="Hibbett D."/>
            <person name="Nagy L.G."/>
            <person name="Martin F.M."/>
        </authorList>
    </citation>
    <scope>NUCLEOTIDE SEQUENCE</scope>
    <source>
        <strain evidence="8">Prilba</strain>
    </source>
</reference>
<evidence type="ECO:0000313" key="8">
    <source>
        <dbReference type="EMBL" id="KAF8481112.1"/>
    </source>
</evidence>
<sequence>FVSLAKLQLPVSSRLLSSACCPDKDLVVTISPQNGKDRVSLWKMQGSKKWEVDVRSDSVQNETIVDLAWSPDGQAIALIHHPPRITIHSIQDGCEEHSPPFVDQLSELARLTGVWWFNDERQEVDSIPDIFKRGLDISGSAHSVIKHLPLLDPVSDNSRVLTATQLFSFQNASQMSKNSDLPEAIASWPTLPPDLLSASIQPADTVHPEKHKSDDPKVNSILVVSDDAGYMHCFLDGSYPLGAIPVRERSMTASLWKDLNNPVFFAHQRSQTGGTTLYPTRVELPLLSVRIPRDMARISTTARELLWYTMRVLDEMHVAWLGSGTQIGAREPGIRWLKSLDDLQAQMGASDSTTSLLDLTLLLLVGRSSESVSDYIGSGEQMSERGLQKWESTVVEALVKLRDFSELRVAPACQRLHLLLEEILGWSQLPRTYGACGLKKDDISRAIMMTSRAICSASWLSAAARRELSRFKEFMKWLRFEIGNASPVADTQSPNQLRHDVLEVNEYLTTGLVKSEIDAWFRGGVPSFSPQDLGVSDDNQNLSAAIERARSALRDPSQTAWAHPVGYRNLSHLDKNLHALIRDLAGQCQSIFACAASATARAARCQPPSMSHRLGSGPEPEEHVSYVIRERNRSTPWAQYMAAYDPLGGGGTDLCVLRLVYDPTISSPKVTVEAAMLQCGGNGVENDVRYVILDFDFFDDDSLVIVFRVNGAAGSTTVATIGFSDLHYKEVQPIGPLDELSREQLIKHALEERKVGQIAAVLMPIRRSYVLAGCISGEVSLALNGRTGRRVACVLGQKEGVLEVLDIEGETDDEWDDDENGEGT</sequence>
<keyword evidence="5" id="KW-0131">Cell cycle</keyword>
<evidence type="ECO:0000256" key="1">
    <source>
        <dbReference type="ARBA" id="ARBA00016067"/>
    </source>
</evidence>
<gene>
    <name evidence="8" type="ORF">DFH94DRAFT_828943</name>
</gene>
<evidence type="ECO:0000256" key="5">
    <source>
        <dbReference type="ARBA" id="ARBA00023306"/>
    </source>
</evidence>
<keyword evidence="4" id="KW-0833">Ubl conjugation pathway</keyword>
<feature type="domain" description="Anaphase-promoting complex subunit 4 long" evidence="7">
    <location>
        <begin position="290"/>
        <end position="483"/>
    </location>
</feature>
<dbReference type="AlphaFoldDB" id="A0A9P5MXN9"/>
<dbReference type="GO" id="GO:0005680">
    <property type="term" value="C:anaphase-promoting complex"/>
    <property type="evidence" value="ECO:0007669"/>
    <property type="project" value="InterPro"/>
</dbReference>
<dbReference type="GO" id="GO:0034399">
    <property type="term" value="C:nuclear periphery"/>
    <property type="evidence" value="ECO:0007669"/>
    <property type="project" value="TreeGrafter"/>
</dbReference>